<evidence type="ECO:0000313" key="2">
    <source>
        <dbReference type="EMBL" id="GCB28362.1"/>
    </source>
</evidence>
<dbReference type="RefSeq" id="WP_016407731.1">
    <property type="nucleotide sequence ID" value="NZ_DAWBID010000062.1"/>
</dbReference>
<dbReference type="PANTHER" id="PTHR35867:SF1">
    <property type="entry name" value="PROTEIN RSEC"/>
    <property type="match status" value="1"/>
</dbReference>
<feature type="transmembrane region" description="Helical" evidence="1">
    <location>
        <begin position="99"/>
        <end position="118"/>
    </location>
</feature>
<dbReference type="Pfam" id="PF04246">
    <property type="entry name" value="RseC_MucC"/>
    <property type="match status" value="1"/>
</dbReference>
<keyword evidence="1" id="KW-0472">Membrane</keyword>
<dbReference type="Proteomes" id="UP000287361">
    <property type="component" value="Unassembled WGS sequence"/>
</dbReference>
<dbReference type="GeneID" id="86193031"/>
<dbReference type="InterPro" id="IPR026268">
    <property type="entry name" value="RseC"/>
</dbReference>
<dbReference type="EMBL" id="BHVZ01000001">
    <property type="protein sequence ID" value="GCB28362.1"/>
    <property type="molecule type" value="Genomic_DNA"/>
</dbReference>
<keyword evidence="3" id="KW-1185">Reference proteome</keyword>
<accession>A0A401LA68</accession>
<name>A0A401LA68_9FIRM</name>
<evidence type="ECO:0000313" key="3">
    <source>
        <dbReference type="Proteomes" id="UP000287361"/>
    </source>
</evidence>
<reference evidence="2 3" key="1">
    <citation type="submission" date="2018-10" db="EMBL/GenBank/DDBJ databases">
        <title>Draft Genome Sequence of Anaerotignum sp. KCTC 15736.</title>
        <authorList>
            <person name="Choi S.H."/>
            <person name="Kim J.S."/>
            <person name="Kang S.W."/>
            <person name="Lee J.S."/>
            <person name="Park S.H."/>
        </authorList>
    </citation>
    <scope>NUCLEOTIDE SEQUENCE [LARGE SCALE GENOMIC DNA]</scope>
    <source>
        <strain evidence="2 3">KCTC 15736</strain>
    </source>
</reference>
<dbReference type="PIRSF" id="PIRSF004923">
    <property type="entry name" value="RseC"/>
    <property type="match status" value="1"/>
</dbReference>
<dbReference type="AlphaFoldDB" id="A0A401LA68"/>
<proteinExistence type="predicted"/>
<keyword evidence="1" id="KW-1133">Transmembrane helix</keyword>
<comment type="caution">
    <text evidence="2">The sequence shown here is derived from an EMBL/GenBank/DDBJ whole genome shotgun (WGS) entry which is preliminary data.</text>
</comment>
<evidence type="ECO:0000256" key="1">
    <source>
        <dbReference type="SAM" id="Phobius"/>
    </source>
</evidence>
<gene>
    <name evidence="2" type="ORF">KGMB03357_00230</name>
</gene>
<dbReference type="InterPro" id="IPR007359">
    <property type="entry name" value="SigmaE_reg_RseC_MucC"/>
</dbReference>
<keyword evidence="1" id="KW-0812">Transmembrane</keyword>
<protein>
    <recommendedName>
        <fullName evidence="4">Positive regulator of sigma(E), RseC/MucC</fullName>
    </recommendedName>
</protein>
<sequence>MRGIVHEVKGDLAMVKIQRKEACGECRACFSGMMKTEMDIEAKNLCDAEEGDWVELELQENAFFNAVIVMYGLPFIGFIVGIVLGYFGVPKLIPNISPVLPSLVLGVLGIVLAMLWIHSQNHRWESGKYRPLATKIVEEDEPEMCGA</sequence>
<feature type="transmembrane region" description="Helical" evidence="1">
    <location>
        <begin position="63"/>
        <end position="87"/>
    </location>
</feature>
<dbReference type="PANTHER" id="PTHR35867">
    <property type="entry name" value="PROTEIN RSEC"/>
    <property type="match status" value="1"/>
</dbReference>
<evidence type="ECO:0008006" key="4">
    <source>
        <dbReference type="Google" id="ProtNLM"/>
    </source>
</evidence>
<dbReference type="OrthoDB" id="307768at2"/>
<organism evidence="2 3">
    <name type="scientific">Anaerotignum faecicola</name>
    <dbReference type="NCBI Taxonomy" id="2358141"/>
    <lineage>
        <taxon>Bacteria</taxon>
        <taxon>Bacillati</taxon>
        <taxon>Bacillota</taxon>
        <taxon>Clostridia</taxon>
        <taxon>Lachnospirales</taxon>
        <taxon>Anaerotignaceae</taxon>
        <taxon>Anaerotignum</taxon>
    </lineage>
</organism>